<name>A0A0C2XDR2_SERVB</name>
<gene>
    <name evidence="2" type="ORF">M408DRAFT_170967</name>
</gene>
<dbReference type="AlphaFoldDB" id="A0A0C2XDR2"/>
<sequence>MHTIYSPLRRESGQQATTTPARSSSPPRHTRIRGAAYSPVAHDIGAHISALEKENNFAPAMALVNATLQNRRPQKLGVVTYNLLLQSALNYAKLQAAAAADGGKATREGVEVGGVQSAITVFAHLEKSDCRPNGRTFMLLLQVRNRRYNPRTLLTFL</sequence>
<reference evidence="3" key="2">
    <citation type="submission" date="2015-01" db="EMBL/GenBank/DDBJ databases">
        <title>Evolutionary Origins and Diversification of the Mycorrhizal Mutualists.</title>
        <authorList>
            <consortium name="DOE Joint Genome Institute"/>
            <consortium name="Mycorrhizal Genomics Consortium"/>
            <person name="Kohler A."/>
            <person name="Kuo A."/>
            <person name="Nagy L.G."/>
            <person name="Floudas D."/>
            <person name="Copeland A."/>
            <person name="Barry K.W."/>
            <person name="Cichocki N."/>
            <person name="Veneault-Fourrey C."/>
            <person name="LaButti K."/>
            <person name="Lindquist E.A."/>
            <person name="Lipzen A."/>
            <person name="Lundell T."/>
            <person name="Morin E."/>
            <person name="Murat C."/>
            <person name="Riley R."/>
            <person name="Ohm R."/>
            <person name="Sun H."/>
            <person name="Tunlid A."/>
            <person name="Henrissat B."/>
            <person name="Grigoriev I.V."/>
            <person name="Hibbett D.S."/>
            <person name="Martin F."/>
        </authorList>
    </citation>
    <scope>NUCLEOTIDE SEQUENCE [LARGE SCALE GENOMIC DNA]</scope>
    <source>
        <strain evidence="3">MAFF 305830</strain>
    </source>
</reference>
<evidence type="ECO:0000313" key="2">
    <source>
        <dbReference type="EMBL" id="KIM27217.1"/>
    </source>
</evidence>
<protein>
    <submittedName>
        <fullName evidence="2">Uncharacterized protein</fullName>
    </submittedName>
</protein>
<accession>A0A0C2XDR2</accession>
<dbReference type="OrthoDB" id="411857at2759"/>
<keyword evidence="3" id="KW-1185">Reference proteome</keyword>
<feature type="region of interest" description="Disordered" evidence="1">
    <location>
        <begin position="1"/>
        <end position="31"/>
    </location>
</feature>
<organism evidence="2 3">
    <name type="scientific">Serendipita vermifera MAFF 305830</name>
    <dbReference type="NCBI Taxonomy" id="933852"/>
    <lineage>
        <taxon>Eukaryota</taxon>
        <taxon>Fungi</taxon>
        <taxon>Dikarya</taxon>
        <taxon>Basidiomycota</taxon>
        <taxon>Agaricomycotina</taxon>
        <taxon>Agaricomycetes</taxon>
        <taxon>Sebacinales</taxon>
        <taxon>Serendipitaceae</taxon>
        <taxon>Serendipita</taxon>
    </lineage>
</organism>
<dbReference type="HOGENOM" id="CLU_1679024_0_0_1"/>
<evidence type="ECO:0000256" key="1">
    <source>
        <dbReference type="SAM" id="MobiDB-lite"/>
    </source>
</evidence>
<dbReference type="Proteomes" id="UP000054097">
    <property type="component" value="Unassembled WGS sequence"/>
</dbReference>
<proteinExistence type="predicted"/>
<feature type="compositionally biased region" description="Polar residues" evidence="1">
    <location>
        <begin position="13"/>
        <end position="27"/>
    </location>
</feature>
<reference evidence="2 3" key="1">
    <citation type="submission" date="2014-04" db="EMBL/GenBank/DDBJ databases">
        <authorList>
            <consortium name="DOE Joint Genome Institute"/>
            <person name="Kuo A."/>
            <person name="Zuccaro A."/>
            <person name="Kohler A."/>
            <person name="Nagy L.G."/>
            <person name="Floudas D."/>
            <person name="Copeland A."/>
            <person name="Barry K.W."/>
            <person name="Cichocki N."/>
            <person name="Veneault-Fourrey C."/>
            <person name="LaButti K."/>
            <person name="Lindquist E.A."/>
            <person name="Lipzen A."/>
            <person name="Lundell T."/>
            <person name="Morin E."/>
            <person name="Murat C."/>
            <person name="Sun H."/>
            <person name="Tunlid A."/>
            <person name="Henrissat B."/>
            <person name="Grigoriev I.V."/>
            <person name="Hibbett D.S."/>
            <person name="Martin F."/>
            <person name="Nordberg H.P."/>
            <person name="Cantor M.N."/>
            <person name="Hua S.X."/>
        </authorList>
    </citation>
    <scope>NUCLEOTIDE SEQUENCE [LARGE SCALE GENOMIC DNA]</scope>
    <source>
        <strain evidence="2 3">MAFF 305830</strain>
    </source>
</reference>
<dbReference type="EMBL" id="KN824300">
    <property type="protein sequence ID" value="KIM27217.1"/>
    <property type="molecule type" value="Genomic_DNA"/>
</dbReference>
<evidence type="ECO:0000313" key="3">
    <source>
        <dbReference type="Proteomes" id="UP000054097"/>
    </source>
</evidence>